<feature type="transmembrane region" description="Helical" evidence="3">
    <location>
        <begin position="1558"/>
        <end position="1577"/>
    </location>
</feature>
<dbReference type="NCBIfam" id="TIGR01643">
    <property type="entry name" value="YD_repeat_2x"/>
    <property type="match status" value="18"/>
</dbReference>
<evidence type="ECO:0000259" key="4">
    <source>
        <dbReference type="Pfam" id="PF20148"/>
    </source>
</evidence>
<dbReference type="PANTHER" id="PTHR32305:SF15">
    <property type="entry name" value="PROTEIN RHSA-RELATED"/>
    <property type="match status" value="1"/>
</dbReference>
<comment type="caution">
    <text evidence="6">The sequence shown here is derived from an EMBL/GenBank/DDBJ whole genome shotgun (WGS) entry which is preliminary data.</text>
</comment>
<reference evidence="7" key="1">
    <citation type="journal article" date="2019" name="Int. J. Syst. Evol. Microbiol.">
        <title>The Global Catalogue of Microorganisms (GCM) 10K type strain sequencing project: providing services to taxonomists for standard genome sequencing and annotation.</title>
        <authorList>
            <consortium name="The Broad Institute Genomics Platform"/>
            <consortium name="The Broad Institute Genome Sequencing Center for Infectious Disease"/>
            <person name="Wu L."/>
            <person name="Ma J."/>
        </authorList>
    </citation>
    <scope>NUCLEOTIDE SEQUENCE [LARGE SCALE GENOMIC DNA]</scope>
    <source>
        <strain evidence="7">CCUG 56401</strain>
    </source>
</reference>
<gene>
    <name evidence="6" type="ORF">ACFQ16_25520</name>
</gene>
<dbReference type="Pfam" id="PF25023">
    <property type="entry name" value="TEN_YD-shell"/>
    <property type="match status" value="2"/>
</dbReference>
<organism evidence="6 7">
    <name type="scientific">Saccharopolyspora rosea</name>
    <dbReference type="NCBI Taxonomy" id="524884"/>
    <lineage>
        <taxon>Bacteria</taxon>
        <taxon>Bacillati</taxon>
        <taxon>Actinomycetota</taxon>
        <taxon>Actinomycetes</taxon>
        <taxon>Pseudonocardiales</taxon>
        <taxon>Pseudonocardiaceae</taxon>
        <taxon>Saccharopolyspora</taxon>
    </lineage>
</organism>
<dbReference type="Gene3D" id="2.180.10.10">
    <property type="entry name" value="RHS repeat-associated core"/>
    <property type="match status" value="4"/>
</dbReference>
<evidence type="ECO:0000313" key="7">
    <source>
        <dbReference type="Proteomes" id="UP001597018"/>
    </source>
</evidence>
<dbReference type="Pfam" id="PF05593">
    <property type="entry name" value="RHS_repeat"/>
    <property type="match status" value="11"/>
</dbReference>
<dbReference type="PANTHER" id="PTHR32305">
    <property type="match status" value="1"/>
</dbReference>
<dbReference type="RefSeq" id="WP_345601126.1">
    <property type="nucleotide sequence ID" value="NZ_BAABLT010000028.1"/>
</dbReference>
<evidence type="ECO:0000256" key="2">
    <source>
        <dbReference type="SAM" id="MobiDB-lite"/>
    </source>
</evidence>
<feature type="domain" description="Teneurin-like YD-shell" evidence="5">
    <location>
        <begin position="829"/>
        <end position="928"/>
    </location>
</feature>
<dbReference type="InterPro" id="IPR006530">
    <property type="entry name" value="YD"/>
</dbReference>
<dbReference type="Pfam" id="PF20148">
    <property type="entry name" value="DUF6531"/>
    <property type="match status" value="1"/>
</dbReference>
<dbReference type="InterPro" id="IPR050708">
    <property type="entry name" value="T6SS_VgrG/RHS"/>
</dbReference>
<feature type="domain" description="DUF6531" evidence="4">
    <location>
        <begin position="28"/>
        <end position="109"/>
    </location>
</feature>
<dbReference type="SUPFAM" id="SSF63829">
    <property type="entry name" value="Calcium-dependent phosphotriesterase"/>
    <property type="match status" value="1"/>
</dbReference>
<dbReference type="SUPFAM" id="SSF82171">
    <property type="entry name" value="DPP6 N-terminal domain-like"/>
    <property type="match status" value="1"/>
</dbReference>
<dbReference type="Proteomes" id="UP001597018">
    <property type="component" value="Unassembled WGS sequence"/>
</dbReference>
<keyword evidence="1" id="KW-0677">Repeat</keyword>
<dbReference type="SUPFAM" id="SSF69304">
    <property type="entry name" value="Tricorn protease N-terminal domain"/>
    <property type="match status" value="1"/>
</dbReference>
<feature type="region of interest" description="Disordered" evidence="2">
    <location>
        <begin position="499"/>
        <end position="524"/>
    </location>
</feature>
<dbReference type="EMBL" id="JBHTIW010000029">
    <property type="protein sequence ID" value="MFD0923119.1"/>
    <property type="molecule type" value="Genomic_DNA"/>
</dbReference>
<keyword evidence="3" id="KW-1133">Transmembrane helix</keyword>
<accession>A0ABW3FYZ1</accession>
<dbReference type="InterPro" id="IPR056823">
    <property type="entry name" value="TEN-like_YD-shell"/>
</dbReference>
<evidence type="ECO:0000256" key="3">
    <source>
        <dbReference type="SAM" id="Phobius"/>
    </source>
</evidence>
<dbReference type="InterPro" id="IPR022385">
    <property type="entry name" value="Rhs_assc_core"/>
</dbReference>
<dbReference type="Gene3D" id="3.90.930.1">
    <property type="match status" value="1"/>
</dbReference>
<name>A0ABW3FYZ1_9PSEU</name>
<feature type="domain" description="Teneurin-like YD-shell" evidence="5">
    <location>
        <begin position="161"/>
        <end position="283"/>
    </location>
</feature>
<keyword evidence="3" id="KW-0472">Membrane</keyword>
<sequence length="1578" mass="172824">MSEPGAQQPNRPVREILGRHDGYAFAGSGVNTTTGNATYHATDLSFPPALRGLLEWTRTYNSRAEGGGPLGPGWSRAFGARLVAEREGIIRQHTALVEFHDEDGRVLAFHPDGPGRFARPPDLDADLVQDAEGGYALSFRSGVRWLFDVSGRLSAREDEGQRVTVEHDERGRVLRAAHSFGRSLVFSYDDADRLVRVEANDGRAVSYSYGPRGALESVTDATGATTRFDTDDAGRLTRVVDPDGVVLVVNAHDESGRVVRQDFPSGGGVEFHYEPGVTTVTDVVTGMRTEFHADAHGRTARTVDPEGGTAEFAHDERGLRPTATSPGGVVVAQEHDDRGNLVSRTVGGSTTTWDYDESGRVVSETDAEGGRTRYRYEGDSRVPREIVDPVGGSWRYVVHNGLIESVTDPGGATTTRTHDAAGDLVAITDPEGDRTLFDHDAAGNTTAVTGPDGATARWTFDAAGRVTEHVDPLGAVTRFRYSPGGRLLERIEPDGAATRYDHDSAGLPSAVTDPTGNRTTYSRDPHGRLLAITGPDGGVTRYSYDALGRLNGVTDPEGTWVRYTRDADGNVVAEDTPSGTTRIAHDERGNPVAVTDPSGATTRYGYDAAGRRNRITDPEGGSWHIGHDAAGMPVSVTDPTGARATMRWTPQGTLASTTDPDGRSAVLHRDRRGRVTEAVDPEGGITRYAYDPQGRRIAVTTAAGLVTRTEYDAAGHVVATVDPRGWVTRYEYDSRGHRIAETSPGGIRRRYRYDPAGRMTASIDGNGNETQYGYDPAGRLISVTDAKGAVTRFTYDKAGRQTSATDPLGRTTHRSYDDAGHLVEVTDPDGRAQHFDHDENGRLVRRRADDGTEVRYGYDRVGRRTTMTDGTGTTRYSYDGAGRLTEVADPDGSVLRARYDRSGQRTALVYPDGHEVTYRYDLNGRLVGLHDSRAGDVAYAVDPDGRLITEQLPDRLARRYHYEHGLLTRFTTYQDGHPIARTAFTHDPDGRILTQHDDGHRAEFRYDRLGQLVSARRWDIRPWPWDPHEPGPATAEQVHREHGFWRERESDRLHFTYDAVGNRTRLRHGEHETHYRYDAADQLVASEAHGLRTEYRYDSSGRLVERTTGEHRRTTTYDGLGRAVEFTSTEPWPAERVTATVNGDDLPVLLVFTNTDERREQEQATSVRYRWNHDKVPQIITQRVHPDLDDTEHDRPGRLSADFTYGYGRVFASWEHGSRAFHHDAFGSTLRTDDTAAWAQARHYEPFGAPEQHPHHPGGPEIPRFGYRGELALGPVIDLRARWYDASLGRFTTRDPITVSTVGPGRAGHPYAYADNDPLDRVDPLGLLAAPFAGPAARASAMRGMVAGAVGMLAAGRGGDRTSLHNLAVETATVSLEGQMAAKFGMSVPAAESNMRNEVFIKGAGKNGAVNGRVDIAFLHPPTAYLWEVKSSTHQGDETASEALARQEAEDYAVAWSGMRPPPFPQTPHAEPGDAMAAHVPLPGITVDDLQWEVYSFTKGVQWGAVLYGPQLKPPPPRTVPVPQPKPRSEPEHHWYEFWHWHLPPLPSFPMPTPQQSAGAGAVLGAVLLLGVVVVAAA</sequence>
<feature type="region of interest" description="Disordered" evidence="2">
    <location>
        <begin position="300"/>
        <end position="326"/>
    </location>
</feature>
<dbReference type="InterPro" id="IPR045351">
    <property type="entry name" value="DUF6531"/>
</dbReference>
<evidence type="ECO:0000256" key="1">
    <source>
        <dbReference type="ARBA" id="ARBA00022737"/>
    </source>
</evidence>
<feature type="region of interest" description="Disordered" evidence="2">
    <location>
        <begin position="571"/>
        <end position="605"/>
    </location>
</feature>
<evidence type="ECO:0000313" key="6">
    <source>
        <dbReference type="EMBL" id="MFD0923119.1"/>
    </source>
</evidence>
<keyword evidence="3" id="KW-0812">Transmembrane</keyword>
<dbReference type="NCBIfam" id="TIGR03696">
    <property type="entry name" value="Rhs_assc_core"/>
    <property type="match status" value="1"/>
</dbReference>
<proteinExistence type="predicted"/>
<protein>
    <submittedName>
        <fullName evidence="6">DUF6531 domain-containing protein</fullName>
    </submittedName>
</protein>
<evidence type="ECO:0000259" key="5">
    <source>
        <dbReference type="Pfam" id="PF25023"/>
    </source>
</evidence>
<dbReference type="InterPro" id="IPR031325">
    <property type="entry name" value="RHS_repeat"/>
</dbReference>
<keyword evidence="7" id="KW-1185">Reference proteome</keyword>